<dbReference type="SUPFAM" id="SSF54106">
    <property type="entry name" value="LysM domain"/>
    <property type="match status" value="1"/>
</dbReference>
<protein>
    <submittedName>
        <fullName evidence="4">LysM domain protein</fullName>
    </submittedName>
</protein>
<dbReference type="Pfam" id="PF26571">
    <property type="entry name" value="VldE"/>
    <property type="match status" value="1"/>
</dbReference>
<keyword evidence="2" id="KW-0732">Signal</keyword>
<feature type="compositionally biased region" description="Low complexity" evidence="1">
    <location>
        <begin position="161"/>
        <end position="179"/>
    </location>
</feature>
<sequence length="394" mass="42165">MKKRIILASTVALSFAPELATQAEEIAWTARTVEQIQNDLTKTDNKTSYTVQYGDTLSTIAEALGVDVTVLANLNKITNMDLIFPDTVLTTTVNEAEEVTEVEIQTPQVDSSEEVTTATADLTTNQVTVDEQTVQVEDLSQPIEEVPSATETEKPVEVAPSSEVSETATVAEETPSTEEPVAEEIAETTRPVEEEIPQAATPATEETAATTPTEAPIAAAPATETPADTTETSATEETAASTATSDTATSTYQAEQSQTPSRTYSAPAAPDYAGLAVAKSENAGLQPQTAAFKEEIANLFGITSFSGYRPGDSGDHGKGLAIDFMVPVSSALGDQIAEYAVQNMASRGINYIIWKQRFYAPYDSKYGPAYTWNPMPDRGSVTENHYDHVHVSMN</sequence>
<feature type="compositionally biased region" description="Low complexity" evidence="1">
    <location>
        <begin position="197"/>
        <end position="251"/>
    </location>
</feature>
<comment type="caution">
    <text evidence="4">The sequence shown here is derived from an EMBL/GenBank/DDBJ whole genome shotgun (WGS) entry which is preliminary data.</text>
</comment>
<dbReference type="Pfam" id="PF01476">
    <property type="entry name" value="LysM"/>
    <property type="match status" value="1"/>
</dbReference>
<dbReference type="CDD" id="cd00118">
    <property type="entry name" value="LysM"/>
    <property type="match status" value="1"/>
</dbReference>
<reference evidence="4 5" key="1">
    <citation type="submission" date="2011-07" db="EMBL/GenBank/DDBJ databases">
        <authorList>
            <person name="Durkin A.S."/>
            <person name="Kim M."/>
            <person name="Radune D."/>
            <person name="Hostetler J."/>
            <person name="Torralba M."/>
            <person name="Gillis M."/>
            <person name="Methe B."/>
            <person name="Sutton G."/>
            <person name="Nelson K.E."/>
        </authorList>
    </citation>
    <scope>NUCLEOTIDE SEQUENCE [LARGE SCALE GENOMIC DNA]</scope>
    <source>
        <strain evidence="4 5">F0392</strain>
    </source>
</reference>
<gene>
    <name evidence="4" type="ORF">HMPREF9178_1095</name>
</gene>
<proteinExistence type="predicted"/>
<evidence type="ECO:0000256" key="1">
    <source>
        <dbReference type="SAM" id="MobiDB-lite"/>
    </source>
</evidence>
<dbReference type="PROSITE" id="PS51782">
    <property type="entry name" value="LYSM"/>
    <property type="match status" value="1"/>
</dbReference>
<dbReference type="InterPro" id="IPR018392">
    <property type="entry name" value="LysM"/>
</dbReference>
<evidence type="ECO:0000313" key="5">
    <source>
        <dbReference type="Proteomes" id="UP000003771"/>
    </source>
</evidence>
<dbReference type="SMART" id="SM00257">
    <property type="entry name" value="LysM"/>
    <property type="match status" value="1"/>
</dbReference>
<dbReference type="InterPro" id="IPR058593">
    <property type="entry name" value="ARB_07466-like_C"/>
</dbReference>
<dbReference type="eggNOG" id="COG1388">
    <property type="taxonomic scope" value="Bacteria"/>
</dbReference>
<dbReference type="Proteomes" id="UP000003771">
    <property type="component" value="Unassembled WGS sequence"/>
</dbReference>
<dbReference type="InterPro" id="IPR036779">
    <property type="entry name" value="LysM_dom_sf"/>
</dbReference>
<evidence type="ECO:0000259" key="3">
    <source>
        <dbReference type="PROSITE" id="PS51782"/>
    </source>
</evidence>
<evidence type="ECO:0000313" key="4">
    <source>
        <dbReference type="EMBL" id="EGR93921.1"/>
    </source>
</evidence>
<dbReference type="OrthoDB" id="2989771at2"/>
<dbReference type="EMBL" id="AFUO01000001">
    <property type="protein sequence ID" value="EGR93921.1"/>
    <property type="molecule type" value="Genomic_DNA"/>
</dbReference>
<name>F9P1S3_STROR</name>
<dbReference type="RefSeq" id="WP_000745994.1">
    <property type="nucleotide sequence ID" value="NZ_AFUO01000001.1"/>
</dbReference>
<feature type="compositionally biased region" description="Polar residues" evidence="1">
    <location>
        <begin position="252"/>
        <end position="264"/>
    </location>
</feature>
<evidence type="ECO:0000256" key="2">
    <source>
        <dbReference type="SAM" id="SignalP"/>
    </source>
</evidence>
<dbReference type="AlphaFoldDB" id="F9P1S3"/>
<accession>F9P1S3</accession>
<feature type="signal peptide" evidence="2">
    <location>
        <begin position="1"/>
        <end position="23"/>
    </location>
</feature>
<dbReference type="Gene3D" id="3.10.350.10">
    <property type="entry name" value="LysM domain"/>
    <property type="match status" value="1"/>
</dbReference>
<feature type="chain" id="PRO_5038519108" evidence="2">
    <location>
        <begin position="24"/>
        <end position="394"/>
    </location>
</feature>
<dbReference type="PATRIC" id="fig|768726.4.peg.1047"/>
<organism evidence="4 5">
    <name type="scientific">Streptococcus mitis bv. 2 str. F0392</name>
    <dbReference type="NCBI Taxonomy" id="768726"/>
    <lineage>
        <taxon>Bacteria</taxon>
        <taxon>Bacillati</taxon>
        <taxon>Bacillota</taxon>
        <taxon>Bacilli</taxon>
        <taxon>Lactobacillales</taxon>
        <taxon>Streptococcaceae</taxon>
        <taxon>Streptococcus</taxon>
    </lineage>
</organism>
<feature type="domain" description="LysM" evidence="3">
    <location>
        <begin position="47"/>
        <end position="91"/>
    </location>
</feature>
<feature type="region of interest" description="Disordered" evidence="1">
    <location>
        <begin position="140"/>
        <end position="267"/>
    </location>
</feature>